<dbReference type="PANTHER" id="PTHR32196">
    <property type="entry name" value="ABC TRANSPORTER PERMEASE PROTEIN YPHD-RELATED-RELATED"/>
    <property type="match status" value="1"/>
</dbReference>
<evidence type="ECO:0000313" key="7">
    <source>
        <dbReference type="EMBL" id="UWP58981.1"/>
    </source>
</evidence>
<accession>A0ABY5VFP4</accession>
<feature type="transmembrane region" description="Helical" evidence="6">
    <location>
        <begin position="53"/>
        <end position="72"/>
    </location>
</feature>
<evidence type="ECO:0000256" key="1">
    <source>
        <dbReference type="ARBA" id="ARBA00004651"/>
    </source>
</evidence>
<dbReference type="Pfam" id="PF02653">
    <property type="entry name" value="BPD_transp_2"/>
    <property type="match status" value="1"/>
</dbReference>
<dbReference type="EMBL" id="CP102290">
    <property type="protein sequence ID" value="UWP58981.1"/>
    <property type="molecule type" value="Genomic_DNA"/>
</dbReference>
<dbReference type="RefSeq" id="WP_028527268.1">
    <property type="nucleotide sequence ID" value="NZ_CABLBR010000001.1"/>
</dbReference>
<organism evidence="7 8">
    <name type="scientific">Ruminococcus gauvreauii</name>
    <dbReference type="NCBI Taxonomy" id="438033"/>
    <lineage>
        <taxon>Bacteria</taxon>
        <taxon>Bacillati</taxon>
        <taxon>Bacillota</taxon>
        <taxon>Clostridia</taxon>
        <taxon>Eubacteriales</taxon>
        <taxon>Oscillospiraceae</taxon>
        <taxon>Ruminococcus</taxon>
    </lineage>
</organism>
<dbReference type="Proteomes" id="UP001060164">
    <property type="component" value="Chromosome"/>
</dbReference>
<evidence type="ECO:0000256" key="6">
    <source>
        <dbReference type="SAM" id="Phobius"/>
    </source>
</evidence>
<protein>
    <submittedName>
        <fullName evidence="7">ABC transporter permease</fullName>
    </submittedName>
</protein>
<keyword evidence="8" id="KW-1185">Reference proteome</keyword>
<feature type="transmembrane region" description="Helical" evidence="6">
    <location>
        <begin position="20"/>
        <end position="41"/>
    </location>
</feature>
<proteinExistence type="predicted"/>
<feature type="transmembrane region" description="Helical" evidence="6">
    <location>
        <begin position="279"/>
        <end position="298"/>
    </location>
</feature>
<gene>
    <name evidence="7" type="ORF">NQ502_16660</name>
</gene>
<evidence type="ECO:0000256" key="5">
    <source>
        <dbReference type="ARBA" id="ARBA00023136"/>
    </source>
</evidence>
<comment type="subcellular location">
    <subcellularLocation>
        <location evidence="1">Cell membrane</location>
        <topology evidence="1">Multi-pass membrane protein</topology>
    </subcellularLocation>
</comment>
<reference evidence="7" key="1">
    <citation type="journal article" date="2022" name="Cell">
        <title>Design, construction, and in vivo augmentation of a complex gut microbiome.</title>
        <authorList>
            <person name="Cheng A.G."/>
            <person name="Ho P.Y."/>
            <person name="Aranda-Diaz A."/>
            <person name="Jain S."/>
            <person name="Yu F.B."/>
            <person name="Meng X."/>
            <person name="Wang M."/>
            <person name="Iakiviak M."/>
            <person name="Nagashima K."/>
            <person name="Zhao A."/>
            <person name="Murugkar P."/>
            <person name="Patil A."/>
            <person name="Atabakhsh K."/>
            <person name="Weakley A."/>
            <person name="Yan J."/>
            <person name="Brumbaugh A.R."/>
            <person name="Higginbottom S."/>
            <person name="Dimas A."/>
            <person name="Shiver A.L."/>
            <person name="Deutschbauer A."/>
            <person name="Neff N."/>
            <person name="Sonnenburg J.L."/>
            <person name="Huang K.C."/>
            <person name="Fischbach M.A."/>
        </authorList>
    </citation>
    <scope>NUCLEOTIDE SEQUENCE</scope>
    <source>
        <strain evidence="7">DSM 19829</strain>
    </source>
</reference>
<sequence length="332" mass="36134">MSGKVKNRVLSRDSLAYKLLNFKEMSAVVPIIVLLIIGIAINPNFMNKANWWALLRTASFMGIVAVPVAFLLMTKSMDLSVGQVVASSSVIFAIMCCKMNIPVPLAFVIIMLYGALIGLINGFLIVDVGIPSFLVTLSMQFVLLGIATQLVEGVSITGFPEWFQRIGSWKLFDFITVEMMVFLAVGVIGCIFLAKTVSGHQLLMIGTNDRTAELCGMKVKKIRRTAHILTSTLAALTAVLFSARTGQATSGTGGEWDMQLMIAAMIGGTSNYGGRGSIVGAMLGIIYMRILLNVLIMLGLAGDWQYVGMGISMIFAIVFDYWRTRVTMTQVR</sequence>
<name>A0ABY5VFP4_9FIRM</name>
<keyword evidence="2" id="KW-1003">Cell membrane</keyword>
<feature type="transmembrane region" description="Helical" evidence="6">
    <location>
        <begin position="133"/>
        <end position="151"/>
    </location>
</feature>
<keyword evidence="4 6" id="KW-1133">Transmembrane helix</keyword>
<feature type="transmembrane region" description="Helical" evidence="6">
    <location>
        <begin position="304"/>
        <end position="322"/>
    </location>
</feature>
<dbReference type="CDD" id="cd06579">
    <property type="entry name" value="TM_PBP1_transp_AraH_like"/>
    <property type="match status" value="1"/>
</dbReference>
<keyword evidence="3 6" id="KW-0812">Transmembrane</keyword>
<evidence type="ECO:0000313" key="8">
    <source>
        <dbReference type="Proteomes" id="UP001060164"/>
    </source>
</evidence>
<feature type="transmembrane region" description="Helical" evidence="6">
    <location>
        <begin position="107"/>
        <end position="126"/>
    </location>
</feature>
<feature type="transmembrane region" description="Helical" evidence="6">
    <location>
        <begin position="171"/>
        <end position="194"/>
    </location>
</feature>
<keyword evidence="5 6" id="KW-0472">Membrane</keyword>
<evidence type="ECO:0000256" key="4">
    <source>
        <dbReference type="ARBA" id="ARBA00022989"/>
    </source>
</evidence>
<evidence type="ECO:0000256" key="2">
    <source>
        <dbReference type="ARBA" id="ARBA00022475"/>
    </source>
</evidence>
<dbReference type="InterPro" id="IPR001851">
    <property type="entry name" value="ABC_transp_permease"/>
</dbReference>
<evidence type="ECO:0000256" key="3">
    <source>
        <dbReference type="ARBA" id="ARBA00022692"/>
    </source>
</evidence>